<evidence type="ECO:0000256" key="2">
    <source>
        <dbReference type="SAM" id="Phobius"/>
    </source>
</evidence>
<comment type="caution">
    <text evidence="4">The sequence shown here is derived from an EMBL/GenBank/DDBJ whole genome shotgun (WGS) entry which is preliminary data.</text>
</comment>
<name>A0AAW0E1S4_9AGAR</name>
<dbReference type="EMBL" id="JAWWNJ010000004">
    <property type="protein sequence ID" value="KAK7058047.1"/>
    <property type="molecule type" value="Genomic_DNA"/>
</dbReference>
<evidence type="ECO:0000313" key="4">
    <source>
        <dbReference type="EMBL" id="KAK7058047.1"/>
    </source>
</evidence>
<feature type="chain" id="PRO_5043328893" evidence="3">
    <location>
        <begin position="19"/>
        <end position="401"/>
    </location>
</feature>
<keyword evidence="2" id="KW-1133">Transmembrane helix</keyword>
<accession>A0AAW0E1S4</accession>
<sequence length="401" mass="41566">MFPLFLLPFPLFFHVAGALLNVTIDDTDPMIAYSGSWDPSATHIHTLSVDPTASATLTFTGVAVYYLVPRWPYAVNVQLSLDGGSGVIVNLTDPDASTTSPGGSESAKWSAVWGATGLTNTTHKLVLTMAPTGDVVVADGFIYTVNNGSTPSSSSSKRYSQTGGAPSPTSSTISSAPSNTLAIGIGTALGLAAVIAAGVAAYFLFFKRRKQDKNQSHVLDEWGQDAYPYLPPTPFVAGMGGASPRRSTTMQDAPDMSDVSAGRPLLSSPWDGDADAGSDRPMTQYSDAAPTHSFYGGGDSDHTRTQSYYSSGAGRNMSVPAAPPAATYYPSASGSSSRLPPGAAATAYEDDPSELASGSGAIARSTSSLRPVPVASAGRREKAVPPREQTYSPAPPAYTES</sequence>
<feature type="region of interest" description="Disordered" evidence="1">
    <location>
        <begin position="326"/>
        <end position="401"/>
    </location>
</feature>
<protein>
    <submittedName>
        <fullName evidence="4">Uncharacterized protein</fullName>
    </submittedName>
</protein>
<feature type="transmembrane region" description="Helical" evidence="2">
    <location>
        <begin position="181"/>
        <end position="205"/>
    </location>
</feature>
<keyword evidence="5" id="KW-1185">Reference proteome</keyword>
<feature type="region of interest" description="Disordered" evidence="1">
    <location>
        <begin position="149"/>
        <end position="175"/>
    </location>
</feature>
<keyword evidence="3" id="KW-0732">Signal</keyword>
<gene>
    <name evidence="4" type="ORF">R3P38DRAFT_3304330</name>
</gene>
<dbReference type="AlphaFoldDB" id="A0AAW0E1S4"/>
<keyword evidence="2" id="KW-0812">Transmembrane</keyword>
<proteinExistence type="predicted"/>
<feature type="region of interest" description="Disordered" evidence="1">
    <location>
        <begin position="237"/>
        <end position="312"/>
    </location>
</feature>
<reference evidence="4 5" key="1">
    <citation type="journal article" date="2024" name="J Genomics">
        <title>Draft genome sequencing and assembly of Favolaschia claudopus CIRM-BRFM 2984 isolated from oak limbs.</title>
        <authorList>
            <person name="Navarro D."/>
            <person name="Drula E."/>
            <person name="Chaduli D."/>
            <person name="Cazenave R."/>
            <person name="Ahrendt S."/>
            <person name="Wang J."/>
            <person name="Lipzen A."/>
            <person name="Daum C."/>
            <person name="Barry K."/>
            <person name="Grigoriev I.V."/>
            <person name="Favel A."/>
            <person name="Rosso M.N."/>
            <person name="Martin F."/>
        </authorList>
    </citation>
    <scope>NUCLEOTIDE SEQUENCE [LARGE SCALE GENOMIC DNA]</scope>
    <source>
        <strain evidence="4 5">CIRM-BRFM 2984</strain>
    </source>
</reference>
<dbReference type="Proteomes" id="UP001362999">
    <property type="component" value="Unassembled WGS sequence"/>
</dbReference>
<feature type="compositionally biased region" description="Low complexity" evidence="1">
    <location>
        <begin position="326"/>
        <end position="345"/>
    </location>
</feature>
<feature type="signal peptide" evidence="3">
    <location>
        <begin position="1"/>
        <end position="18"/>
    </location>
</feature>
<keyword evidence="2" id="KW-0472">Membrane</keyword>
<evidence type="ECO:0000256" key="3">
    <source>
        <dbReference type="SAM" id="SignalP"/>
    </source>
</evidence>
<evidence type="ECO:0000313" key="5">
    <source>
        <dbReference type="Proteomes" id="UP001362999"/>
    </source>
</evidence>
<evidence type="ECO:0000256" key="1">
    <source>
        <dbReference type="SAM" id="MobiDB-lite"/>
    </source>
</evidence>
<dbReference type="Gene3D" id="2.60.120.260">
    <property type="entry name" value="Galactose-binding domain-like"/>
    <property type="match status" value="1"/>
</dbReference>
<organism evidence="4 5">
    <name type="scientific">Favolaschia claudopus</name>
    <dbReference type="NCBI Taxonomy" id="2862362"/>
    <lineage>
        <taxon>Eukaryota</taxon>
        <taxon>Fungi</taxon>
        <taxon>Dikarya</taxon>
        <taxon>Basidiomycota</taxon>
        <taxon>Agaricomycotina</taxon>
        <taxon>Agaricomycetes</taxon>
        <taxon>Agaricomycetidae</taxon>
        <taxon>Agaricales</taxon>
        <taxon>Marasmiineae</taxon>
        <taxon>Mycenaceae</taxon>
        <taxon>Favolaschia</taxon>
    </lineage>
</organism>